<evidence type="ECO:0000256" key="7">
    <source>
        <dbReference type="SAM" id="Phobius"/>
    </source>
</evidence>
<proteinExistence type="predicted"/>
<feature type="compositionally biased region" description="Basic and acidic residues" evidence="6">
    <location>
        <begin position="9"/>
        <end position="20"/>
    </location>
</feature>
<dbReference type="Gene3D" id="1.20.1740.10">
    <property type="entry name" value="Amino acid/polyamine transporter I"/>
    <property type="match status" value="1"/>
</dbReference>
<feature type="region of interest" description="Disordered" evidence="6">
    <location>
        <begin position="1"/>
        <end position="22"/>
    </location>
</feature>
<evidence type="ECO:0000256" key="5">
    <source>
        <dbReference type="ARBA" id="ARBA00023136"/>
    </source>
</evidence>
<feature type="transmembrane region" description="Helical" evidence="7">
    <location>
        <begin position="127"/>
        <end position="151"/>
    </location>
</feature>
<dbReference type="EMBL" id="JAUJLE010000072">
    <property type="protein sequence ID" value="KAK0990134.1"/>
    <property type="molecule type" value="Genomic_DNA"/>
</dbReference>
<accession>A0AAN6KM63</accession>
<protein>
    <submittedName>
        <fullName evidence="8">Polyamine transporter tpo5</fullName>
    </submittedName>
</protein>
<name>A0AAN6KM63_9PEZI</name>
<evidence type="ECO:0000256" key="1">
    <source>
        <dbReference type="ARBA" id="ARBA00004141"/>
    </source>
</evidence>
<feature type="transmembrane region" description="Helical" evidence="7">
    <location>
        <begin position="190"/>
        <end position="208"/>
    </location>
</feature>
<comment type="caution">
    <text evidence="8">The sequence shown here is derived from an EMBL/GenBank/DDBJ whole genome shotgun (WGS) entry which is preliminary data.</text>
</comment>
<evidence type="ECO:0000313" key="8">
    <source>
        <dbReference type="EMBL" id="KAK0990134.1"/>
    </source>
</evidence>
<keyword evidence="9" id="KW-1185">Reference proteome</keyword>
<dbReference type="PANTHER" id="PTHR45649:SF26">
    <property type="entry name" value="OS04G0435100 PROTEIN"/>
    <property type="match status" value="1"/>
</dbReference>
<feature type="transmembrane region" description="Helical" evidence="7">
    <location>
        <begin position="37"/>
        <end position="58"/>
    </location>
</feature>
<keyword evidence="4 7" id="KW-1133">Transmembrane helix</keyword>
<comment type="subcellular location">
    <subcellularLocation>
        <location evidence="1">Membrane</location>
        <topology evidence="1">Multi-pass membrane protein</topology>
    </subcellularLocation>
</comment>
<keyword evidence="5 7" id="KW-0472">Membrane</keyword>
<evidence type="ECO:0000256" key="6">
    <source>
        <dbReference type="SAM" id="MobiDB-lite"/>
    </source>
</evidence>
<dbReference type="Proteomes" id="UP001175353">
    <property type="component" value="Unassembled WGS sequence"/>
</dbReference>
<feature type="transmembrane region" description="Helical" evidence="7">
    <location>
        <begin position="163"/>
        <end position="184"/>
    </location>
</feature>
<gene>
    <name evidence="8" type="primary">TPO5_3</name>
    <name evidence="8" type="ORF">LTR91_009055</name>
</gene>
<reference evidence="8" key="1">
    <citation type="submission" date="2023-06" db="EMBL/GenBank/DDBJ databases">
        <title>Black Yeasts Isolated from many extreme environments.</title>
        <authorList>
            <person name="Coleine C."/>
            <person name="Stajich J.E."/>
            <person name="Selbmann L."/>
        </authorList>
    </citation>
    <scope>NUCLEOTIDE SEQUENCE</scope>
    <source>
        <strain evidence="8">CCFEE 5200</strain>
    </source>
</reference>
<dbReference type="GO" id="GO:0022857">
    <property type="term" value="F:transmembrane transporter activity"/>
    <property type="evidence" value="ECO:0007669"/>
    <property type="project" value="InterPro"/>
</dbReference>
<keyword evidence="3 7" id="KW-0812">Transmembrane</keyword>
<feature type="transmembrane region" description="Helical" evidence="7">
    <location>
        <begin position="70"/>
        <end position="89"/>
    </location>
</feature>
<keyword evidence="2" id="KW-0813">Transport</keyword>
<evidence type="ECO:0000313" key="9">
    <source>
        <dbReference type="Proteomes" id="UP001175353"/>
    </source>
</evidence>
<evidence type="ECO:0000256" key="4">
    <source>
        <dbReference type="ARBA" id="ARBA00022989"/>
    </source>
</evidence>
<dbReference type="InterPro" id="IPR002293">
    <property type="entry name" value="AA/rel_permease1"/>
</dbReference>
<dbReference type="AlphaFoldDB" id="A0AAN6KM63"/>
<dbReference type="Pfam" id="PF13520">
    <property type="entry name" value="AA_permease_2"/>
    <property type="match status" value="1"/>
</dbReference>
<dbReference type="GO" id="GO:0016020">
    <property type="term" value="C:membrane"/>
    <property type="evidence" value="ECO:0007669"/>
    <property type="project" value="UniProtKB-SubCell"/>
</dbReference>
<dbReference type="PANTHER" id="PTHR45649">
    <property type="entry name" value="AMINO-ACID PERMEASE BAT1"/>
    <property type="match status" value="1"/>
</dbReference>
<organism evidence="8 9">
    <name type="scientific">Friedmanniomyces endolithicus</name>
    <dbReference type="NCBI Taxonomy" id="329885"/>
    <lineage>
        <taxon>Eukaryota</taxon>
        <taxon>Fungi</taxon>
        <taxon>Dikarya</taxon>
        <taxon>Ascomycota</taxon>
        <taxon>Pezizomycotina</taxon>
        <taxon>Dothideomycetes</taxon>
        <taxon>Dothideomycetidae</taxon>
        <taxon>Mycosphaerellales</taxon>
        <taxon>Teratosphaeriaceae</taxon>
        <taxon>Friedmanniomyces</taxon>
    </lineage>
</organism>
<evidence type="ECO:0000256" key="3">
    <source>
        <dbReference type="ARBA" id="ARBA00022692"/>
    </source>
</evidence>
<evidence type="ECO:0000256" key="2">
    <source>
        <dbReference type="ARBA" id="ARBA00022448"/>
    </source>
</evidence>
<sequence length="223" mass="23937">MKLFGNGSERADDPDTKDEGTLAEQGYKQELRRDWSLIHNFGVSFSIISVITGITTLFEYGLTTGGPGVMSIGWIVVSFFTMFVGLAMAEITSAHPTSGGPYFWAAMLSPNNELAAFFSWTTGWVNFVGQFAVTTGITFGCANLIATLATVKSTFVPTPGKILGIHAALLISQGLVNTFGVHILRYLNNSSITFHSLGVFAFATAIVAKAPTHQSAKFVFATF</sequence>